<dbReference type="AlphaFoldDB" id="A0A3S9N2Z3"/>
<dbReference type="InterPro" id="IPR000086">
    <property type="entry name" value="NUDIX_hydrolase_dom"/>
</dbReference>
<keyword evidence="2 3" id="KW-0378">Hydrolase</keyword>
<name>A0A3S9N2Z3_9BURK</name>
<dbReference type="SUPFAM" id="SSF55811">
    <property type="entry name" value="Nudix"/>
    <property type="match status" value="1"/>
</dbReference>
<evidence type="ECO:0000256" key="1">
    <source>
        <dbReference type="ARBA" id="ARBA00001946"/>
    </source>
</evidence>
<evidence type="ECO:0000259" key="4">
    <source>
        <dbReference type="PROSITE" id="PS51462"/>
    </source>
</evidence>
<dbReference type="PRINTS" id="PR00502">
    <property type="entry name" value="NUDIXFAMILY"/>
</dbReference>
<evidence type="ECO:0000313" key="6">
    <source>
        <dbReference type="Proteomes" id="UP000277191"/>
    </source>
</evidence>
<dbReference type="Pfam" id="PF00293">
    <property type="entry name" value="NUDIX"/>
    <property type="match status" value="1"/>
</dbReference>
<dbReference type="PROSITE" id="PS51462">
    <property type="entry name" value="NUDIX"/>
    <property type="match status" value="1"/>
</dbReference>
<dbReference type="Gene3D" id="3.90.79.10">
    <property type="entry name" value="Nucleoside Triphosphate Pyrophosphohydrolase"/>
    <property type="match status" value="1"/>
</dbReference>
<reference evidence="5 6" key="1">
    <citation type="submission" date="2018-12" db="EMBL/GenBank/DDBJ databases">
        <title>Cadmium resistance mechanism in endophytic bacteria Burkholderia cenocepacia YG-3.</title>
        <authorList>
            <person name="Zhang X."/>
            <person name="Wang X."/>
            <person name="Zhu Y."/>
        </authorList>
    </citation>
    <scope>NUCLEOTIDE SEQUENCE [LARGE SCALE GENOMIC DNA]</scope>
    <source>
        <strain evidence="5 6">YG-3</strain>
    </source>
</reference>
<sequence length="263" mass="29995">MQRLKQLLIQFTISTPDINSSYLHSPDNPRLHLINKRIPLSAGITKEINVTPAYAVLYNQDGWFLIAKRRVKYYYFGDGTTGQTFPGGQYFPEAKGPGKYALPGGGINAGEDTQTAAAREFLEETGVNLPPHTTITQTFTYTDKRGKKGSYEAAYFRVVKKGDVDTTLTTISALSLRHAETIIEEIDTNNWSGQVGYRNIVDFVRRNRIAQWPYDNELTDADVWNIKLSKYWSTVKSWDGDPYIGWYYTVLEYLRTHILQLTE</sequence>
<dbReference type="EMBL" id="CP034545">
    <property type="protein sequence ID" value="AZQ49891.1"/>
    <property type="molecule type" value="Genomic_DNA"/>
</dbReference>
<dbReference type="InterPro" id="IPR020084">
    <property type="entry name" value="NUDIX_hydrolase_CS"/>
</dbReference>
<evidence type="ECO:0000256" key="3">
    <source>
        <dbReference type="RuleBase" id="RU003476"/>
    </source>
</evidence>
<accession>A0A3S9N2Z3</accession>
<dbReference type="Proteomes" id="UP000277191">
    <property type="component" value="Chromosome 1"/>
</dbReference>
<evidence type="ECO:0000313" key="5">
    <source>
        <dbReference type="EMBL" id="AZQ49891.1"/>
    </source>
</evidence>
<comment type="cofactor">
    <cofactor evidence="1">
        <name>Mg(2+)</name>
        <dbReference type="ChEBI" id="CHEBI:18420"/>
    </cofactor>
</comment>
<organism evidence="5 6">
    <name type="scientific">Burkholderia cenocepacia</name>
    <dbReference type="NCBI Taxonomy" id="95486"/>
    <lineage>
        <taxon>Bacteria</taxon>
        <taxon>Pseudomonadati</taxon>
        <taxon>Pseudomonadota</taxon>
        <taxon>Betaproteobacteria</taxon>
        <taxon>Burkholderiales</taxon>
        <taxon>Burkholderiaceae</taxon>
        <taxon>Burkholderia</taxon>
        <taxon>Burkholderia cepacia complex</taxon>
    </lineage>
</organism>
<comment type="similarity">
    <text evidence="3">Belongs to the Nudix hydrolase family.</text>
</comment>
<gene>
    <name evidence="5" type="ORF">D5R55_02060</name>
</gene>
<protein>
    <submittedName>
        <fullName evidence="5">NUDIX hydrolase</fullName>
    </submittedName>
</protein>
<feature type="domain" description="Nudix hydrolase" evidence="4">
    <location>
        <begin position="48"/>
        <end position="248"/>
    </location>
</feature>
<dbReference type="InterPro" id="IPR015797">
    <property type="entry name" value="NUDIX_hydrolase-like_dom_sf"/>
</dbReference>
<dbReference type="GO" id="GO:0016787">
    <property type="term" value="F:hydrolase activity"/>
    <property type="evidence" value="ECO:0007669"/>
    <property type="project" value="UniProtKB-KW"/>
</dbReference>
<dbReference type="PROSITE" id="PS00893">
    <property type="entry name" value="NUDIX_BOX"/>
    <property type="match status" value="1"/>
</dbReference>
<dbReference type="CDD" id="cd02883">
    <property type="entry name" value="NUDIX_Hydrolase"/>
    <property type="match status" value="1"/>
</dbReference>
<dbReference type="InterPro" id="IPR020476">
    <property type="entry name" value="Nudix_hydrolase"/>
</dbReference>
<evidence type="ECO:0000256" key="2">
    <source>
        <dbReference type="ARBA" id="ARBA00022801"/>
    </source>
</evidence>
<proteinExistence type="inferred from homology"/>